<gene>
    <name evidence="7" type="ORF">Adt_30847</name>
</gene>
<protein>
    <submittedName>
        <fullName evidence="7">BED-type domain-containing protein</fullName>
    </submittedName>
</protein>
<evidence type="ECO:0000256" key="3">
    <source>
        <dbReference type="ARBA" id="ARBA00022833"/>
    </source>
</evidence>
<evidence type="ECO:0000259" key="6">
    <source>
        <dbReference type="PROSITE" id="PS50808"/>
    </source>
</evidence>
<dbReference type="InterPro" id="IPR053031">
    <property type="entry name" value="Cuticle_assoc_protein"/>
</dbReference>
<feature type="compositionally biased region" description="Polar residues" evidence="5">
    <location>
        <begin position="20"/>
        <end position="44"/>
    </location>
</feature>
<keyword evidence="1" id="KW-0479">Metal-binding</keyword>
<dbReference type="PANTHER" id="PTHR34396">
    <property type="entry name" value="OS03G0264950 PROTEIN-RELATED"/>
    <property type="match status" value="1"/>
</dbReference>
<feature type="region of interest" description="Disordered" evidence="5">
    <location>
        <begin position="20"/>
        <end position="54"/>
    </location>
</feature>
<comment type="caution">
    <text evidence="7">The sequence shown here is derived from an EMBL/GenBank/DDBJ whole genome shotgun (WGS) entry which is preliminary data.</text>
</comment>
<proteinExistence type="predicted"/>
<reference evidence="8" key="1">
    <citation type="submission" date="2024-07" db="EMBL/GenBank/DDBJ databases">
        <title>Two chromosome-level genome assemblies of Korean endemic species Abeliophyllum distichum and Forsythia ovata (Oleaceae).</title>
        <authorList>
            <person name="Jang H."/>
        </authorList>
    </citation>
    <scope>NUCLEOTIDE SEQUENCE [LARGE SCALE GENOMIC DNA]</scope>
</reference>
<dbReference type="AlphaFoldDB" id="A0ABD1RDA9"/>
<keyword evidence="2 4" id="KW-0863">Zinc-finger</keyword>
<dbReference type="InterPro" id="IPR036236">
    <property type="entry name" value="Znf_C2H2_sf"/>
</dbReference>
<accession>A0ABD1RDA9</accession>
<dbReference type="GO" id="GO:0008270">
    <property type="term" value="F:zinc ion binding"/>
    <property type="evidence" value="ECO:0007669"/>
    <property type="project" value="UniProtKB-KW"/>
</dbReference>
<evidence type="ECO:0000256" key="2">
    <source>
        <dbReference type="ARBA" id="ARBA00022771"/>
    </source>
</evidence>
<dbReference type="PANTHER" id="PTHR34396:SF25">
    <property type="entry name" value="BOUNDARY ELEMENT ASSOCIATED FACTOR"/>
    <property type="match status" value="1"/>
</dbReference>
<organism evidence="7 8">
    <name type="scientific">Abeliophyllum distichum</name>
    <dbReference type="NCBI Taxonomy" id="126358"/>
    <lineage>
        <taxon>Eukaryota</taxon>
        <taxon>Viridiplantae</taxon>
        <taxon>Streptophyta</taxon>
        <taxon>Embryophyta</taxon>
        <taxon>Tracheophyta</taxon>
        <taxon>Spermatophyta</taxon>
        <taxon>Magnoliopsida</taxon>
        <taxon>eudicotyledons</taxon>
        <taxon>Gunneridae</taxon>
        <taxon>Pentapetalae</taxon>
        <taxon>asterids</taxon>
        <taxon>lamiids</taxon>
        <taxon>Lamiales</taxon>
        <taxon>Oleaceae</taxon>
        <taxon>Forsythieae</taxon>
        <taxon>Abeliophyllum</taxon>
    </lineage>
</organism>
<name>A0ABD1RDA9_9LAMI</name>
<dbReference type="Proteomes" id="UP001604336">
    <property type="component" value="Unassembled WGS sequence"/>
</dbReference>
<dbReference type="SMART" id="SM00614">
    <property type="entry name" value="ZnF_BED"/>
    <property type="match status" value="1"/>
</dbReference>
<feature type="domain" description="BED-type" evidence="6">
    <location>
        <begin position="66"/>
        <end position="125"/>
    </location>
</feature>
<keyword evidence="8" id="KW-1185">Reference proteome</keyword>
<evidence type="ECO:0000256" key="1">
    <source>
        <dbReference type="ARBA" id="ARBA00022723"/>
    </source>
</evidence>
<evidence type="ECO:0000256" key="5">
    <source>
        <dbReference type="SAM" id="MobiDB-lite"/>
    </source>
</evidence>
<dbReference type="EMBL" id="JBFOLK010000009">
    <property type="protein sequence ID" value="KAL2486091.1"/>
    <property type="molecule type" value="Genomic_DNA"/>
</dbReference>
<evidence type="ECO:0000256" key="4">
    <source>
        <dbReference type="PROSITE-ProRule" id="PRU00027"/>
    </source>
</evidence>
<dbReference type="PROSITE" id="PS50808">
    <property type="entry name" value="ZF_BED"/>
    <property type="match status" value="1"/>
</dbReference>
<evidence type="ECO:0000313" key="8">
    <source>
        <dbReference type="Proteomes" id="UP001604336"/>
    </source>
</evidence>
<keyword evidence="3" id="KW-0862">Zinc</keyword>
<evidence type="ECO:0000313" key="7">
    <source>
        <dbReference type="EMBL" id="KAL2486091.1"/>
    </source>
</evidence>
<dbReference type="SUPFAM" id="SSF57667">
    <property type="entry name" value="beta-beta-alpha zinc fingers"/>
    <property type="match status" value="1"/>
</dbReference>
<sequence length="142" mass="15625">MSKQEHCSIGSTHGTLLESCNRSMPTTNASNPPSLSAGENSRQIPISIDSDGDHTTDLGIVSRKRKLTSEVWNHFMLKNIDNEIKAICNYCGAELVGHSKNGTIHLKKHLDRCALRKCKQTDIRQELLNPTKQVGGKVVMGT</sequence>
<dbReference type="Pfam" id="PF02892">
    <property type="entry name" value="zf-BED"/>
    <property type="match status" value="1"/>
</dbReference>
<dbReference type="InterPro" id="IPR003656">
    <property type="entry name" value="Znf_BED"/>
</dbReference>